<dbReference type="SUPFAM" id="SSF103473">
    <property type="entry name" value="MFS general substrate transporter"/>
    <property type="match status" value="1"/>
</dbReference>
<dbReference type="Pfam" id="PF07690">
    <property type="entry name" value="MFS_1"/>
    <property type="match status" value="1"/>
</dbReference>
<evidence type="ECO:0000256" key="3">
    <source>
        <dbReference type="ARBA" id="ARBA00022989"/>
    </source>
</evidence>
<organism evidence="7 8">
    <name type="scientific">Candidatus Magasanikbacteria bacterium RIFCSPHIGHO2_02_FULL_50_9b</name>
    <dbReference type="NCBI Taxonomy" id="1798682"/>
    <lineage>
        <taxon>Bacteria</taxon>
        <taxon>Candidatus Magasanikiibacteriota</taxon>
    </lineage>
</organism>
<dbReference type="GO" id="GO:0016020">
    <property type="term" value="C:membrane"/>
    <property type="evidence" value="ECO:0007669"/>
    <property type="project" value="UniProtKB-SubCell"/>
</dbReference>
<comment type="subcellular location">
    <subcellularLocation>
        <location evidence="1">Membrane</location>
        <topology evidence="1">Multi-pass membrane protein</topology>
    </subcellularLocation>
</comment>
<keyword evidence="2 5" id="KW-0812">Transmembrane</keyword>
<dbReference type="InterPro" id="IPR036259">
    <property type="entry name" value="MFS_trans_sf"/>
</dbReference>
<feature type="transmembrane region" description="Helical" evidence="5">
    <location>
        <begin position="326"/>
        <end position="344"/>
    </location>
</feature>
<sequence>AIAFSVVNIALEVPSSYLADRWGRKKTIVLAITLLALEKVIYFTADSYTAMLFALGSYAAAFALFTGTDDALVYDTTRELGEENQSVKELGRYYSAQRFAKIVTPLVGALIAQHLLDWQFNIIIAIDLFAVAIALYSAFKLVEPYHHMDAFKQKQGILVDAFNLVRTDPVLIRTIISRTLIFIASFLVWRVHQLYFVDRGVLIVFVGIGMCLIQSIAFWLTRRLTERKSVAVVKEINRLNLWFTVFLIVFVVVSVIAPNPWFLLLLFVMFNSVEPVRWPLYSELYNKRSFSFNRATTLSLSNLIKCFFDIPLLFFGAWLVSQESVYLFAFAALLAIISVVLFRVPRHAIPATT</sequence>
<dbReference type="InterPro" id="IPR020846">
    <property type="entry name" value="MFS_dom"/>
</dbReference>
<feature type="transmembrane region" description="Helical" evidence="5">
    <location>
        <begin position="241"/>
        <end position="257"/>
    </location>
</feature>
<feature type="domain" description="Major facilitator superfamily (MFS) profile" evidence="6">
    <location>
        <begin position="1"/>
        <end position="347"/>
    </location>
</feature>
<evidence type="ECO:0000256" key="5">
    <source>
        <dbReference type="SAM" id="Phobius"/>
    </source>
</evidence>
<evidence type="ECO:0000313" key="8">
    <source>
        <dbReference type="Proteomes" id="UP000176532"/>
    </source>
</evidence>
<protein>
    <recommendedName>
        <fullName evidence="6">Major facilitator superfamily (MFS) profile domain-containing protein</fullName>
    </recommendedName>
</protein>
<dbReference type="AlphaFoldDB" id="A0A1F6M972"/>
<evidence type="ECO:0000256" key="2">
    <source>
        <dbReference type="ARBA" id="ARBA00022692"/>
    </source>
</evidence>
<evidence type="ECO:0000256" key="1">
    <source>
        <dbReference type="ARBA" id="ARBA00004141"/>
    </source>
</evidence>
<evidence type="ECO:0000313" key="7">
    <source>
        <dbReference type="EMBL" id="OGH68174.1"/>
    </source>
</evidence>
<accession>A0A1F6M972</accession>
<evidence type="ECO:0000259" key="6">
    <source>
        <dbReference type="PROSITE" id="PS50850"/>
    </source>
</evidence>
<dbReference type="InterPro" id="IPR005829">
    <property type="entry name" value="Sugar_transporter_CS"/>
</dbReference>
<dbReference type="PROSITE" id="PS00216">
    <property type="entry name" value="SUGAR_TRANSPORT_1"/>
    <property type="match status" value="1"/>
</dbReference>
<dbReference type="PROSITE" id="PS50850">
    <property type="entry name" value="MFS"/>
    <property type="match status" value="1"/>
</dbReference>
<dbReference type="InterPro" id="IPR011701">
    <property type="entry name" value="MFS"/>
</dbReference>
<dbReference type="PANTHER" id="PTHR23530">
    <property type="entry name" value="TRANSPORT PROTEIN-RELATED"/>
    <property type="match status" value="1"/>
</dbReference>
<keyword evidence="3 5" id="KW-1133">Transmembrane helix</keyword>
<reference evidence="7 8" key="1">
    <citation type="journal article" date="2016" name="Nat. Commun.">
        <title>Thousands of microbial genomes shed light on interconnected biogeochemical processes in an aquifer system.</title>
        <authorList>
            <person name="Anantharaman K."/>
            <person name="Brown C.T."/>
            <person name="Hug L.A."/>
            <person name="Sharon I."/>
            <person name="Castelle C.J."/>
            <person name="Probst A.J."/>
            <person name="Thomas B.C."/>
            <person name="Singh A."/>
            <person name="Wilkins M.J."/>
            <person name="Karaoz U."/>
            <person name="Brodie E.L."/>
            <person name="Williams K.H."/>
            <person name="Hubbard S.S."/>
            <person name="Banfield J.F."/>
        </authorList>
    </citation>
    <scope>NUCLEOTIDE SEQUENCE [LARGE SCALE GENOMIC DNA]</scope>
</reference>
<evidence type="ECO:0000256" key="4">
    <source>
        <dbReference type="ARBA" id="ARBA00023136"/>
    </source>
</evidence>
<feature type="transmembrane region" description="Helical" evidence="5">
    <location>
        <begin position="51"/>
        <end position="68"/>
    </location>
</feature>
<dbReference type="Gene3D" id="1.20.1250.20">
    <property type="entry name" value="MFS general substrate transporter like domains"/>
    <property type="match status" value="1"/>
</dbReference>
<feature type="non-terminal residue" evidence="7">
    <location>
        <position position="1"/>
    </location>
</feature>
<dbReference type="Proteomes" id="UP000176532">
    <property type="component" value="Unassembled WGS sequence"/>
</dbReference>
<keyword evidence="4 5" id="KW-0472">Membrane</keyword>
<dbReference type="PANTHER" id="PTHR23530:SF1">
    <property type="entry name" value="PERMEASE, MAJOR FACILITATOR SUPERFAMILY-RELATED"/>
    <property type="match status" value="1"/>
</dbReference>
<feature type="transmembrane region" description="Helical" evidence="5">
    <location>
        <begin position="201"/>
        <end position="220"/>
    </location>
</feature>
<name>A0A1F6M972_9BACT</name>
<dbReference type="InterPro" id="IPR053160">
    <property type="entry name" value="MFS_DHA3_Transporter"/>
</dbReference>
<dbReference type="EMBL" id="MFQD01000006">
    <property type="protein sequence ID" value="OGH68174.1"/>
    <property type="molecule type" value="Genomic_DNA"/>
</dbReference>
<feature type="transmembrane region" description="Helical" evidence="5">
    <location>
        <begin position="122"/>
        <end position="142"/>
    </location>
</feature>
<dbReference type="STRING" id="1798682.A3C15_03765"/>
<feature type="transmembrane region" description="Helical" evidence="5">
    <location>
        <begin position="170"/>
        <end position="189"/>
    </location>
</feature>
<comment type="caution">
    <text evidence="7">The sequence shown here is derived from an EMBL/GenBank/DDBJ whole genome shotgun (WGS) entry which is preliminary data.</text>
</comment>
<proteinExistence type="predicted"/>
<gene>
    <name evidence="7" type="ORF">A3C15_03765</name>
</gene>
<dbReference type="GO" id="GO:0022857">
    <property type="term" value="F:transmembrane transporter activity"/>
    <property type="evidence" value="ECO:0007669"/>
    <property type="project" value="InterPro"/>
</dbReference>